<gene>
    <name evidence="2" type="ORF">CMV_025855</name>
</gene>
<name>A0A8J4V4K3_9ROSI</name>
<sequence>MSGVQPFKSFADTVRGHKVQVRGRNQPNRFSAHVKGKLSLGDNKGEKQNPVIKQSLLSETAVRLPGPAILGGTKVFLAEESPAPPEKACTAQHHASKSATSPVGQPEVNLGLAKAAVVNGGPFSDGFHVEDSPATLDRADLALFHTTRSVLPTELMGSLAETSAEAECHISMGYRAD</sequence>
<keyword evidence="3" id="KW-1185">Reference proteome</keyword>
<protein>
    <submittedName>
        <fullName evidence="2">Uncharacterized protein</fullName>
    </submittedName>
</protein>
<evidence type="ECO:0000313" key="3">
    <source>
        <dbReference type="Proteomes" id="UP000737018"/>
    </source>
</evidence>
<organism evidence="2 3">
    <name type="scientific">Castanea mollissima</name>
    <name type="common">Chinese chestnut</name>
    <dbReference type="NCBI Taxonomy" id="60419"/>
    <lineage>
        <taxon>Eukaryota</taxon>
        <taxon>Viridiplantae</taxon>
        <taxon>Streptophyta</taxon>
        <taxon>Embryophyta</taxon>
        <taxon>Tracheophyta</taxon>
        <taxon>Spermatophyta</taxon>
        <taxon>Magnoliopsida</taxon>
        <taxon>eudicotyledons</taxon>
        <taxon>Gunneridae</taxon>
        <taxon>Pentapetalae</taxon>
        <taxon>rosids</taxon>
        <taxon>fabids</taxon>
        <taxon>Fagales</taxon>
        <taxon>Fagaceae</taxon>
        <taxon>Castanea</taxon>
    </lineage>
</organism>
<proteinExistence type="predicted"/>
<reference evidence="2" key="1">
    <citation type="submission" date="2020-03" db="EMBL/GenBank/DDBJ databases">
        <title>Castanea mollissima Vanexum genome sequencing.</title>
        <authorList>
            <person name="Staton M."/>
        </authorList>
    </citation>
    <scope>NUCLEOTIDE SEQUENCE</scope>
    <source>
        <tissue evidence="2">Leaf</tissue>
    </source>
</reference>
<dbReference type="OrthoDB" id="10530961at2759"/>
<comment type="caution">
    <text evidence="2">The sequence shown here is derived from an EMBL/GenBank/DDBJ whole genome shotgun (WGS) entry which is preliminary data.</text>
</comment>
<accession>A0A8J4V4K3</accession>
<feature type="region of interest" description="Disordered" evidence="1">
    <location>
        <begin position="81"/>
        <end position="104"/>
    </location>
</feature>
<dbReference type="AlphaFoldDB" id="A0A8J4V4K3"/>
<evidence type="ECO:0000256" key="1">
    <source>
        <dbReference type="SAM" id="MobiDB-lite"/>
    </source>
</evidence>
<dbReference type="EMBL" id="JRKL02007097">
    <property type="protein sequence ID" value="KAF3948103.1"/>
    <property type="molecule type" value="Genomic_DNA"/>
</dbReference>
<dbReference type="Proteomes" id="UP000737018">
    <property type="component" value="Unassembled WGS sequence"/>
</dbReference>
<evidence type="ECO:0000313" key="2">
    <source>
        <dbReference type="EMBL" id="KAF3948103.1"/>
    </source>
</evidence>